<comment type="subunit">
    <text evidence="4">Homodimer.</text>
</comment>
<comment type="cofactor">
    <cofactor evidence="1">
        <name>pyridoxal 5'-phosphate</name>
        <dbReference type="ChEBI" id="CHEBI:597326"/>
    </cofactor>
</comment>
<organism evidence="11">
    <name type="scientific">hydrothermal vent metagenome</name>
    <dbReference type="NCBI Taxonomy" id="652676"/>
    <lineage>
        <taxon>unclassified sequences</taxon>
        <taxon>metagenomes</taxon>
        <taxon>ecological metagenomes</taxon>
    </lineage>
</organism>
<dbReference type="FunFam" id="3.40.640.10:FF:000078">
    <property type="entry name" value="Adenosylmethionine-8-amino-7-oxononanoate aminotransferase"/>
    <property type="match status" value="1"/>
</dbReference>
<dbReference type="InterPro" id="IPR015421">
    <property type="entry name" value="PyrdxlP-dep_Trfase_major"/>
</dbReference>
<protein>
    <submittedName>
        <fullName evidence="11">Adenosylmethionine-8-amino-7-oxononanoate aminotransferase</fullName>
        <ecNumber evidence="11">2.6.1.62</ecNumber>
    </submittedName>
</protein>
<keyword evidence="6 11" id="KW-0032">Aminotransferase</keyword>
<dbReference type="PANTHER" id="PTHR42684">
    <property type="entry name" value="ADENOSYLMETHIONINE-8-AMINO-7-OXONONANOATE AMINOTRANSFERASE"/>
    <property type="match status" value="1"/>
</dbReference>
<dbReference type="InterPro" id="IPR015424">
    <property type="entry name" value="PyrdxlP-dep_Trfase"/>
</dbReference>
<dbReference type="PIRSF" id="PIRSF000521">
    <property type="entry name" value="Transaminase_4ab_Lys_Orn"/>
    <property type="match status" value="1"/>
</dbReference>
<dbReference type="InterPro" id="IPR049704">
    <property type="entry name" value="Aminotrans_3_PPA_site"/>
</dbReference>
<evidence type="ECO:0000313" key="11">
    <source>
        <dbReference type="EMBL" id="VAV84818.1"/>
    </source>
</evidence>
<dbReference type="InterPro" id="IPR015422">
    <property type="entry name" value="PyrdxlP-dep_Trfase_small"/>
</dbReference>
<evidence type="ECO:0000256" key="4">
    <source>
        <dbReference type="ARBA" id="ARBA00011738"/>
    </source>
</evidence>
<dbReference type="Gene3D" id="3.40.640.10">
    <property type="entry name" value="Type I PLP-dependent aspartate aminotransferase-like (Major domain)"/>
    <property type="match status" value="1"/>
</dbReference>
<dbReference type="CDD" id="cd00610">
    <property type="entry name" value="OAT_like"/>
    <property type="match status" value="1"/>
</dbReference>
<keyword evidence="5" id="KW-0963">Cytoplasm</keyword>
<dbReference type="GO" id="GO:0004015">
    <property type="term" value="F:adenosylmethionine-8-amino-7-oxononanoate transaminase activity"/>
    <property type="evidence" value="ECO:0007669"/>
    <property type="project" value="UniProtKB-EC"/>
</dbReference>
<dbReference type="EC" id="2.6.1.62" evidence="11"/>
<evidence type="ECO:0000256" key="6">
    <source>
        <dbReference type="ARBA" id="ARBA00022576"/>
    </source>
</evidence>
<keyword evidence="7 11" id="KW-0808">Transferase</keyword>
<dbReference type="EMBL" id="UOEA01000074">
    <property type="protein sequence ID" value="VAV84818.1"/>
    <property type="molecule type" value="Genomic_DNA"/>
</dbReference>
<evidence type="ECO:0000256" key="8">
    <source>
        <dbReference type="ARBA" id="ARBA00022691"/>
    </source>
</evidence>
<dbReference type="InterPro" id="IPR005815">
    <property type="entry name" value="BioA"/>
</dbReference>
<sequence length="465" mass="51784">MIEKKSAKKTSSKRNELRKIDNNHVWHPFTRMLEWDNSETLIIEKALGNYLIDTEGNKYLDATSSLWVTVHGHRRPEIDRAVKAQLGRVAHSTLLGLGGVSSIELARELIKVTPKGLDRIFFSDNGSTAVEAALKIAYHFQQTKDKTKKPRKLKFIAFTGAYHGDTVGAMSVGEIDKFVARYNPLIFKAHRAPYAYCYRCPVKATYPECKLKCLMKLEAILKKNPDNIAAIIIEPLVQGAAGMITSPPGFLKGVARLAKRYKALLIADEVATGFGRTGTLFACKAEDVVPDILCIAKGLTGGYLPLAATITNERIYKSFLGTKKNPDAFYHGHTYTGNPLGCEAAKANLEIFHREDTIKKIQPKIELLAELLVPLRELKHVGDIRQRGLMAGVEVVMEKDSKKSYPSSRRIGERICKEAEKYGVLTRPLMDTIVILPPLSIRKTELKRIVEAIRSSIITITEGRA</sequence>
<evidence type="ECO:0000256" key="3">
    <source>
        <dbReference type="ARBA" id="ARBA00004746"/>
    </source>
</evidence>
<evidence type="ECO:0000256" key="9">
    <source>
        <dbReference type="ARBA" id="ARBA00022756"/>
    </source>
</evidence>
<reference evidence="11" key="1">
    <citation type="submission" date="2018-06" db="EMBL/GenBank/DDBJ databases">
        <authorList>
            <person name="Zhirakovskaya E."/>
        </authorList>
    </citation>
    <scope>NUCLEOTIDE SEQUENCE</scope>
</reference>
<dbReference type="PANTHER" id="PTHR42684:SF17">
    <property type="entry name" value="ADENOSYLMETHIONINE-8-AMINO-7-OXONONANOATE AMINOTRANSFERASE"/>
    <property type="match status" value="1"/>
</dbReference>
<comment type="subcellular location">
    <subcellularLocation>
        <location evidence="2">Cytoplasm</location>
    </subcellularLocation>
</comment>
<keyword evidence="8" id="KW-0949">S-adenosyl-L-methionine</keyword>
<evidence type="ECO:0000256" key="1">
    <source>
        <dbReference type="ARBA" id="ARBA00001933"/>
    </source>
</evidence>
<dbReference type="NCBIfam" id="TIGR00508">
    <property type="entry name" value="bioA"/>
    <property type="match status" value="1"/>
</dbReference>
<dbReference type="GO" id="GO:0005737">
    <property type="term" value="C:cytoplasm"/>
    <property type="evidence" value="ECO:0007669"/>
    <property type="project" value="UniProtKB-SubCell"/>
</dbReference>
<evidence type="ECO:0000256" key="2">
    <source>
        <dbReference type="ARBA" id="ARBA00004496"/>
    </source>
</evidence>
<keyword evidence="10" id="KW-0663">Pyridoxal phosphate</keyword>
<name>A0A3B0RA52_9ZZZZ</name>
<dbReference type="InterPro" id="IPR005814">
    <property type="entry name" value="Aminotrans_3"/>
</dbReference>
<dbReference type="HAMAP" id="MF_00834">
    <property type="entry name" value="BioA"/>
    <property type="match status" value="1"/>
</dbReference>
<dbReference type="Pfam" id="PF00202">
    <property type="entry name" value="Aminotran_3"/>
    <property type="match status" value="1"/>
</dbReference>
<dbReference type="SUPFAM" id="SSF53383">
    <property type="entry name" value="PLP-dependent transferases"/>
    <property type="match status" value="1"/>
</dbReference>
<comment type="pathway">
    <text evidence="3">Cofactor biosynthesis; biotin biosynthesis.</text>
</comment>
<evidence type="ECO:0000256" key="5">
    <source>
        <dbReference type="ARBA" id="ARBA00022490"/>
    </source>
</evidence>
<evidence type="ECO:0000256" key="10">
    <source>
        <dbReference type="ARBA" id="ARBA00022898"/>
    </source>
</evidence>
<proteinExistence type="inferred from homology"/>
<dbReference type="Gene3D" id="3.90.1150.10">
    <property type="entry name" value="Aspartate Aminotransferase, domain 1"/>
    <property type="match status" value="1"/>
</dbReference>
<accession>A0A3B0RA52</accession>
<gene>
    <name evidence="11" type="ORF">MNBD_DELTA01-1898</name>
</gene>
<evidence type="ECO:0000256" key="7">
    <source>
        <dbReference type="ARBA" id="ARBA00022679"/>
    </source>
</evidence>
<dbReference type="UniPathway" id="UPA00078"/>
<dbReference type="PROSITE" id="PS00600">
    <property type="entry name" value="AA_TRANSFER_CLASS_3"/>
    <property type="match status" value="1"/>
</dbReference>
<dbReference type="GO" id="GO:0030170">
    <property type="term" value="F:pyridoxal phosphate binding"/>
    <property type="evidence" value="ECO:0007669"/>
    <property type="project" value="InterPro"/>
</dbReference>
<dbReference type="GO" id="GO:0009102">
    <property type="term" value="P:biotin biosynthetic process"/>
    <property type="evidence" value="ECO:0007669"/>
    <property type="project" value="UniProtKB-UniPathway"/>
</dbReference>
<dbReference type="AlphaFoldDB" id="A0A3B0RA52"/>
<keyword evidence="9" id="KW-0093">Biotin biosynthesis</keyword>